<dbReference type="AlphaFoldDB" id="A0A6J4ISJ3"/>
<dbReference type="InterPro" id="IPR037138">
    <property type="entry name" value="His_deacetylse_dom_sf"/>
</dbReference>
<dbReference type="PRINTS" id="PR01271">
    <property type="entry name" value="HISDACETLASE"/>
</dbReference>
<dbReference type="InterPro" id="IPR023696">
    <property type="entry name" value="Ureohydrolase_dom_sf"/>
</dbReference>
<dbReference type="GO" id="GO:0016787">
    <property type="term" value="F:hydrolase activity"/>
    <property type="evidence" value="ECO:0007669"/>
    <property type="project" value="UniProtKB-KW"/>
</dbReference>
<dbReference type="PANTHER" id="PTHR10625">
    <property type="entry name" value="HISTONE DEACETYLASE HDAC1-RELATED"/>
    <property type="match status" value="1"/>
</dbReference>
<sequence length="377" mass="40292">MVAGGPQHAAPAAFVYRHELAEAELRPGHPLKPVRARTCLELLERRGVFASGGVRVVSPGAATREDVLRVHDAGYVAMVERLSGEGRVSGRDAAGYGFSEQGDNPPFSGMYDYYLLVCGAAIEAVRLVDEGEADCAFMPAGGVNHHAMPDRASGFGVFNDAAVAIAWLRERGRRVMYVDLDVHQGDGVEAMFEDDDRVLTVSLHESTRFLFPGPKGGFAENTGAGNGTGYSVNVPLAPYTDDETWLWAFDQVVPPLYGAFKPDVLLVQLGADGYHADPLAHLQLTARAYRSAAARLRELTGGRLAAVGGGGYDVEATPRIWAAELLELAGLPGAEEVAPSDLAPVLDSQPASKIRRFAEDSVATVQRLVFPVHGLRS</sequence>
<protein>
    <submittedName>
        <fullName evidence="4">Deacetylases, including yeast histone deacetylase and acetoin utilization protein</fullName>
    </submittedName>
</protein>
<keyword evidence="2" id="KW-0378">Hydrolase</keyword>
<evidence type="ECO:0000313" key="4">
    <source>
        <dbReference type="EMBL" id="CAA9258892.1"/>
    </source>
</evidence>
<dbReference type="PRINTS" id="PR01270">
    <property type="entry name" value="HDASUPER"/>
</dbReference>
<organism evidence="4">
    <name type="scientific">uncultured Chloroflexota bacterium</name>
    <dbReference type="NCBI Taxonomy" id="166587"/>
    <lineage>
        <taxon>Bacteria</taxon>
        <taxon>Bacillati</taxon>
        <taxon>Chloroflexota</taxon>
        <taxon>environmental samples</taxon>
    </lineage>
</organism>
<name>A0A6J4ISJ3_9CHLR</name>
<gene>
    <name evidence="4" type="ORF">AVDCRST_MAG77-2581</name>
</gene>
<dbReference type="EMBL" id="CADCTC010000149">
    <property type="protein sequence ID" value="CAA9258892.1"/>
    <property type="molecule type" value="Genomic_DNA"/>
</dbReference>
<dbReference type="PANTHER" id="PTHR10625:SF10">
    <property type="entry name" value="HISTONE DEACETYLASE HDAC1"/>
    <property type="match status" value="1"/>
</dbReference>
<proteinExistence type="inferred from homology"/>
<dbReference type="GO" id="GO:0004407">
    <property type="term" value="F:histone deacetylase activity"/>
    <property type="evidence" value="ECO:0007669"/>
    <property type="project" value="InterPro"/>
</dbReference>
<evidence type="ECO:0000256" key="2">
    <source>
        <dbReference type="ARBA" id="ARBA00022801"/>
    </source>
</evidence>
<dbReference type="InterPro" id="IPR003084">
    <property type="entry name" value="HDAC_I/II"/>
</dbReference>
<dbReference type="SUPFAM" id="SSF52768">
    <property type="entry name" value="Arginase/deacetylase"/>
    <property type="match status" value="1"/>
</dbReference>
<dbReference type="InterPro" id="IPR000286">
    <property type="entry name" value="HDACs"/>
</dbReference>
<dbReference type="GO" id="GO:0040029">
    <property type="term" value="P:epigenetic regulation of gene expression"/>
    <property type="evidence" value="ECO:0007669"/>
    <property type="project" value="TreeGrafter"/>
</dbReference>
<feature type="domain" description="Histone deacetylase" evidence="3">
    <location>
        <begin position="29"/>
        <end position="325"/>
    </location>
</feature>
<evidence type="ECO:0000259" key="3">
    <source>
        <dbReference type="Pfam" id="PF00850"/>
    </source>
</evidence>
<accession>A0A6J4ISJ3</accession>
<dbReference type="InterPro" id="IPR023801">
    <property type="entry name" value="His_deacetylse_dom"/>
</dbReference>
<dbReference type="Gene3D" id="3.40.800.20">
    <property type="entry name" value="Histone deacetylase domain"/>
    <property type="match status" value="1"/>
</dbReference>
<comment type="similarity">
    <text evidence="1">Belongs to the histone deacetylase family.</text>
</comment>
<reference evidence="4" key="1">
    <citation type="submission" date="2020-02" db="EMBL/GenBank/DDBJ databases">
        <authorList>
            <person name="Meier V. D."/>
        </authorList>
    </citation>
    <scope>NUCLEOTIDE SEQUENCE</scope>
    <source>
        <strain evidence="4">AVDCRST_MAG77</strain>
    </source>
</reference>
<evidence type="ECO:0000256" key="1">
    <source>
        <dbReference type="ARBA" id="ARBA00005947"/>
    </source>
</evidence>
<dbReference type="Pfam" id="PF00850">
    <property type="entry name" value="Hist_deacetyl"/>
    <property type="match status" value="1"/>
</dbReference>